<evidence type="ECO:0000313" key="2">
    <source>
        <dbReference type="EMBL" id="AIA30796.1"/>
    </source>
</evidence>
<evidence type="ECO:0000259" key="1">
    <source>
        <dbReference type="Pfam" id="PF01370"/>
    </source>
</evidence>
<reference evidence="3" key="1">
    <citation type="submission" date="2014-02" db="EMBL/GenBank/DDBJ databases">
        <title>Complete genome sequence and comparative genomic analysis of the nitrogen-fixing bacterium Leptospirillum ferriphilum YSK.</title>
        <authorList>
            <person name="Guo X."/>
            <person name="Yin H."/>
            <person name="Liang Y."/>
            <person name="Hu Q."/>
            <person name="Ma L."/>
            <person name="Xiao Y."/>
            <person name="Zhang X."/>
            <person name="Qiu G."/>
            <person name="Liu X."/>
        </authorList>
    </citation>
    <scope>NUCLEOTIDE SEQUENCE [LARGE SCALE GENOMIC DNA]</scope>
    <source>
        <strain evidence="3">YSK</strain>
    </source>
</reference>
<dbReference type="InterPro" id="IPR001509">
    <property type="entry name" value="Epimerase_deHydtase"/>
</dbReference>
<dbReference type="RefSeq" id="WP_038507250.1">
    <property type="nucleotide sequence ID" value="NZ_CP007243.1"/>
</dbReference>
<evidence type="ECO:0000313" key="3">
    <source>
        <dbReference type="Proteomes" id="UP000027059"/>
    </source>
</evidence>
<dbReference type="InterPro" id="IPR050177">
    <property type="entry name" value="Lipid_A_modif_metabolic_enz"/>
</dbReference>
<gene>
    <name evidence="2" type="ORF">Y981_08680</name>
</gene>
<dbReference type="KEGG" id="lfp:Y981_08680"/>
<dbReference type="InterPro" id="IPR036291">
    <property type="entry name" value="NAD(P)-bd_dom_sf"/>
</dbReference>
<dbReference type="Pfam" id="PF01370">
    <property type="entry name" value="Epimerase"/>
    <property type="match status" value="1"/>
</dbReference>
<organism evidence="2 3">
    <name type="scientific">Leptospirillum ferriphilum YSK</name>
    <dbReference type="NCBI Taxonomy" id="1441628"/>
    <lineage>
        <taxon>Bacteria</taxon>
        <taxon>Pseudomonadati</taxon>
        <taxon>Nitrospirota</taxon>
        <taxon>Nitrospiria</taxon>
        <taxon>Nitrospirales</taxon>
        <taxon>Nitrospiraceae</taxon>
        <taxon>Leptospirillum</taxon>
    </lineage>
</organism>
<dbReference type="HOGENOM" id="CLU_007383_1_0_0"/>
<dbReference type="EMBL" id="CP007243">
    <property type="protein sequence ID" value="AIA30796.1"/>
    <property type="molecule type" value="Genomic_DNA"/>
</dbReference>
<dbReference type="SUPFAM" id="SSF51735">
    <property type="entry name" value="NAD(P)-binding Rossmann-fold domains"/>
    <property type="match status" value="1"/>
</dbReference>
<dbReference type="Proteomes" id="UP000027059">
    <property type="component" value="Chromosome"/>
</dbReference>
<name>A0A059XZW5_9BACT</name>
<protein>
    <submittedName>
        <fullName evidence="2">NAD-dependent epimerase</fullName>
    </submittedName>
</protein>
<dbReference type="OrthoDB" id="9811743at2"/>
<dbReference type="CDD" id="cd08946">
    <property type="entry name" value="SDR_e"/>
    <property type="match status" value="1"/>
</dbReference>
<keyword evidence="3" id="KW-1185">Reference proteome</keyword>
<dbReference type="Gene3D" id="3.40.50.720">
    <property type="entry name" value="NAD(P)-binding Rossmann-like Domain"/>
    <property type="match status" value="1"/>
</dbReference>
<feature type="domain" description="NAD-dependent epimerase/dehydratase" evidence="1">
    <location>
        <begin position="3"/>
        <end position="242"/>
    </location>
</feature>
<sequence>MKILITGNMGYVGSVLVRHLRSVFPKSVLIGFDQAYFGHCLTGPSSLPESLLDEQLFGDVRHLLPSVFEGVEGVVHLAAVSNDPMGNRYEKVTGEINYKASLDIAQKALKAGVRNFVFASSCSVYGAAEGGPRKESDPLNPLTSYARSKIATEEFLSQLDQKNMTVTSLRFATACGMSDRLRLDLVLNDFVACALTSGKISILSDGTPWRPLIDVKDMARAIEWALVRKPSEGGQYLAVNVGSATWNYQVRDLAEAVASMITGTEVSVNPNAAPDKRSYQVDFSLYRSLAPNHQPQITLDQTISEIKAGLERMDFKDQIFRESQLIRLKVLERHITEKRLSEELEWIR</sequence>
<accession>A0A059XZW5</accession>
<dbReference type="AlphaFoldDB" id="A0A059XZW5"/>
<reference evidence="2 3" key="2">
    <citation type="journal article" date="2015" name="Biomed. Res. Int.">
        <title>Effects of Arsenite Resistance on the Growth and Functional Gene Expression of Leptospirillum ferriphilum and Acidithiobacillus thiooxidans in Pure Culture and Coculture.</title>
        <authorList>
            <person name="Jiang H."/>
            <person name="Liang Y."/>
            <person name="Yin H."/>
            <person name="Xiao Y."/>
            <person name="Guo X."/>
            <person name="Xu Y."/>
            <person name="Hu Q."/>
            <person name="Liu H."/>
            <person name="Liu X."/>
        </authorList>
    </citation>
    <scope>NUCLEOTIDE SEQUENCE [LARGE SCALE GENOMIC DNA]</scope>
    <source>
        <strain evidence="2 3">YSK</strain>
    </source>
</reference>
<dbReference type="PANTHER" id="PTHR43245:SF23">
    <property type="entry name" value="NAD(P)-BINDING DOMAIN-CONTAINING PROTEIN"/>
    <property type="match status" value="1"/>
</dbReference>
<dbReference type="PANTHER" id="PTHR43245">
    <property type="entry name" value="BIFUNCTIONAL POLYMYXIN RESISTANCE PROTEIN ARNA"/>
    <property type="match status" value="1"/>
</dbReference>
<proteinExistence type="predicted"/>